<organism evidence="2 3">
    <name type="scientific">Dibothriocephalus latus</name>
    <name type="common">Fish tapeworm</name>
    <name type="synonym">Diphyllobothrium latum</name>
    <dbReference type="NCBI Taxonomy" id="60516"/>
    <lineage>
        <taxon>Eukaryota</taxon>
        <taxon>Metazoa</taxon>
        <taxon>Spiralia</taxon>
        <taxon>Lophotrochozoa</taxon>
        <taxon>Platyhelminthes</taxon>
        <taxon>Cestoda</taxon>
        <taxon>Eucestoda</taxon>
        <taxon>Diphyllobothriidea</taxon>
        <taxon>Diphyllobothriidae</taxon>
        <taxon>Dibothriocephalus</taxon>
    </lineage>
</organism>
<proteinExistence type="predicted"/>
<evidence type="ECO:0000256" key="1">
    <source>
        <dbReference type="SAM" id="MobiDB-lite"/>
    </source>
</evidence>
<evidence type="ECO:0000313" key="3">
    <source>
        <dbReference type="Proteomes" id="UP000281553"/>
    </source>
</evidence>
<keyword evidence="3" id="KW-1185">Reference proteome</keyword>
<name>A0A3P7RHI9_DIBLA</name>
<gene>
    <name evidence="2" type="ORF">DILT_LOCUS18928</name>
</gene>
<dbReference type="AlphaFoldDB" id="A0A3P7RHI9"/>
<feature type="region of interest" description="Disordered" evidence="1">
    <location>
        <begin position="1"/>
        <end position="25"/>
    </location>
</feature>
<evidence type="ECO:0000313" key="2">
    <source>
        <dbReference type="EMBL" id="VDN42872.1"/>
    </source>
</evidence>
<dbReference type="Proteomes" id="UP000281553">
    <property type="component" value="Unassembled WGS sequence"/>
</dbReference>
<sequence length="68" mass="7133">MKAQAAQKPSTPAPPKPVSDGPDDQQLAAAEGRLSELTFELREVQMALGVLEANSVADARKISELTAS</sequence>
<reference evidence="2 3" key="1">
    <citation type="submission" date="2018-11" db="EMBL/GenBank/DDBJ databases">
        <authorList>
            <consortium name="Pathogen Informatics"/>
        </authorList>
    </citation>
    <scope>NUCLEOTIDE SEQUENCE [LARGE SCALE GENOMIC DNA]</scope>
</reference>
<accession>A0A3P7RHI9</accession>
<dbReference type="EMBL" id="UYRU01106004">
    <property type="protein sequence ID" value="VDN42872.1"/>
    <property type="molecule type" value="Genomic_DNA"/>
</dbReference>
<protein>
    <submittedName>
        <fullName evidence="2">Uncharacterized protein</fullName>
    </submittedName>
</protein>